<sequence>MKKNPLEWIVFGFSVLLILSLLGYLSYKAFTFQDTPPDLRVELTQEKDKLQRNIYRIELVNKGEQTAENVSVEVTLLQNGKEVDKAETLFPLAPKESVQRAWVTFRKPWQQGQKTEVHILGYNQP</sequence>
<reference evidence="3" key="1">
    <citation type="journal article" date="2019" name="Int. J. Syst. Evol. Microbiol.">
        <title>The Global Catalogue of Microorganisms (GCM) 10K type strain sequencing project: providing services to taxonomists for standard genome sequencing and annotation.</title>
        <authorList>
            <consortium name="The Broad Institute Genomics Platform"/>
            <consortium name="The Broad Institute Genome Sequencing Center for Infectious Disease"/>
            <person name="Wu L."/>
            <person name="Ma J."/>
        </authorList>
    </citation>
    <scope>NUCLEOTIDE SEQUENCE [LARGE SCALE GENOMIC DNA]</scope>
    <source>
        <strain evidence="3">CGMCC 4.7393</strain>
    </source>
</reference>
<keyword evidence="3" id="KW-1185">Reference proteome</keyword>
<evidence type="ECO:0000256" key="1">
    <source>
        <dbReference type="SAM" id="Phobius"/>
    </source>
</evidence>
<comment type="caution">
    <text evidence="2">The sequence shown here is derived from an EMBL/GenBank/DDBJ whole genome shotgun (WGS) entry which is preliminary data.</text>
</comment>
<proteinExistence type="predicted"/>
<feature type="transmembrane region" description="Helical" evidence="1">
    <location>
        <begin position="6"/>
        <end position="27"/>
    </location>
</feature>
<dbReference type="RefSeq" id="WP_066617802.1">
    <property type="nucleotide sequence ID" value="NZ_JBHSYQ010000005.1"/>
</dbReference>
<organism evidence="2 3">
    <name type="scientific">Rufibacter roseus</name>
    <dbReference type="NCBI Taxonomy" id="1567108"/>
    <lineage>
        <taxon>Bacteria</taxon>
        <taxon>Pseudomonadati</taxon>
        <taxon>Bacteroidota</taxon>
        <taxon>Cytophagia</taxon>
        <taxon>Cytophagales</taxon>
        <taxon>Hymenobacteraceae</taxon>
        <taxon>Rufibacter</taxon>
    </lineage>
</organism>
<evidence type="ECO:0008006" key="4">
    <source>
        <dbReference type="Google" id="ProtNLM"/>
    </source>
</evidence>
<dbReference type="EMBL" id="JBHSYQ010000005">
    <property type="protein sequence ID" value="MFC6998340.1"/>
    <property type="molecule type" value="Genomic_DNA"/>
</dbReference>
<evidence type="ECO:0000313" key="2">
    <source>
        <dbReference type="EMBL" id="MFC6998340.1"/>
    </source>
</evidence>
<gene>
    <name evidence="2" type="ORF">ACFQHR_11945</name>
</gene>
<accession>A0ABW2DMS6</accession>
<evidence type="ECO:0000313" key="3">
    <source>
        <dbReference type="Proteomes" id="UP001596405"/>
    </source>
</evidence>
<dbReference type="Proteomes" id="UP001596405">
    <property type="component" value="Unassembled WGS sequence"/>
</dbReference>
<keyword evidence="1" id="KW-0812">Transmembrane</keyword>
<keyword evidence="1" id="KW-1133">Transmembrane helix</keyword>
<name>A0ABW2DMS6_9BACT</name>
<keyword evidence="1" id="KW-0472">Membrane</keyword>
<protein>
    <recommendedName>
        <fullName evidence="4">TIGR02588 family protein</fullName>
    </recommendedName>
</protein>